<evidence type="ECO:0000256" key="1">
    <source>
        <dbReference type="SAM" id="MobiDB-lite"/>
    </source>
</evidence>
<dbReference type="InterPro" id="IPR019510">
    <property type="entry name" value="AKAP7-like_phosphoesterase"/>
</dbReference>
<dbReference type="InterPro" id="IPR009210">
    <property type="entry name" value="ASCC1"/>
</dbReference>
<feature type="region of interest" description="Disordered" evidence="1">
    <location>
        <begin position="229"/>
        <end position="250"/>
    </location>
</feature>
<comment type="caution">
    <text evidence="3">The sequence shown here is derived from an EMBL/GenBank/DDBJ whole genome shotgun (WGS) entry which is preliminary data.</text>
</comment>
<feature type="domain" description="A-kinase anchor protein 7-like phosphoesterase" evidence="2">
    <location>
        <begin position="39"/>
        <end position="290"/>
    </location>
</feature>
<dbReference type="Proteomes" id="UP001375240">
    <property type="component" value="Unassembled WGS sequence"/>
</dbReference>
<dbReference type="PANTHER" id="PTHR13360:SF1">
    <property type="entry name" value="ACTIVATING SIGNAL COINTEGRATOR 1 COMPLEX SUBUNIT 1"/>
    <property type="match status" value="1"/>
</dbReference>
<gene>
    <name evidence="3" type="ORF">TWF696_009594</name>
</gene>
<organism evidence="3 4">
    <name type="scientific">Orbilia brochopaga</name>
    <dbReference type="NCBI Taxonomy" id="3140254"/>
    <lineage>
        <taxon>Eukaryota</taxon>
        <taxon>Fungi</taxon>
        <taxon>Dikarya</taxon>
        <taxon>Ascomycota</taxon>
        <taxon>Pezizomycotina</taxon>
        <taxon>Orbiliomycetes</taxon>
        <taxon>Orbiliales</taxon>
        <taxon>Orbiliaceae</taxon>
        <taxon>Orbilia</taxon>
    </lineage>
</organism>
<keyword evidence="4" id="KW-1185">Reference proteome</keyword>
<evidence type="ECO:0000313" key="3">
    <source>
        <dbReference type="EMBL" id="KAK6338783.1"/>
    </source>
</evidence>
<evidence type="ECO:0000313" key="4">
    <source>
        <dbReference type="Proteomes" id="UP001375240"/>
    </source>
</evidence>
<feature type="compositionally biased region" description="Basic residues" evidence="1">
    <location>
        <begin position="241"/>
        <end position="250"/>
    </location>
</feature>
<feature type="compositionally biased region" description="Basic and acidic residues" evidence="1">
    <location>
        <begin position="229"/>
        <end position="240"/>
    </location>
</feature>
<protein>
    <recommendedName>
        <fullName evidence="2">A-kinase anchor protein 7-like phosphoesterase domain-containing protein</fullName>
    </recommendedName>
</protein>
<dbReference type="GO" id="GO:0006307">
    <property type="term" value="P:DNA alkylation repair"/>
    <property type="evidence" value="ECO:0007669"/>
    <property type="project" value="InterPro"/>
</dbReference>
<sequence>MVHSDASDPEAPDVELGEHEPAASTSAAGARRPPRERLTHFLAIPLHGQFFETPPASYAAFKAAVRQFTVDEALSEHDRDADATLDGEPSTRIPDGAIREFNTLHLTLGVMSLRDGDAVTNAISTLESLDLKQFLPTSTASGDSSAATPNTAPLRVDLKGLSPMSTTPSHIKKCSVLMMPPTDPTGRLYPFANALRTHFAALGILQEDDRPLKLHATLVNTVYCKPDKAARDRSRKEKEKNAKRKGGKGKGKRIDFRFDASEVLERYAGHVFGEGLEIDRVQICKMGAKKGVEVVGEDGQVDIVGGGYEVVASKKIW</sequence>
<evidence type="ECO:0000259" key="2">
    <source>
        <dbReference type="Pfam" id="PF10469"/>
    </source>
</evidence>
<dbReference type="GO" id="GO:0005634">
    <property type="term" value="C:nucleus"/>
    <property type="evidence" value="ECO:0007669"/>
    <property type="project" value="TreeGrafter"/>
</dbReference>
<feature type="compositionally biased region" description="Low complexity" evidence="1">
    <location>
        <begin position="137"/>
        <end position="148"/>
    </location>
</feature>
<dbReference type="Pfam" id="PF10469">
    <property type="entry name" value="AKAP7_NLS"/>
    <property type="match status" value="1"/>
</dbReference>
<dbReference type="PANTHER" id="PTHR13360">
    <property type="entry name" value="ACTIVATING SIGNAL COINTEGRATOR 1 COMPLEX SUBUNIT 1"/>
    <property type="match status" value="1"/>
</dbReference>
<dbReference type="EMBL" id="JAVHNQ010000009">
    <property type="protein sequence ID" value="KAK6338783.1"/>
    <property type="molecule type" value="Genomic_DNA"/>
</dbReference>
<dbReference type="AlphaFoldDB" id="A0AAV9UBH1"/>
<accession>A0AAV9UBH1</accession>
<feature type="region of interest" description="Disordered" evidence="1">
    <location>
        <begin position="1"/>
        <end position="34"/>
    </location>
</feature>
<proteinExistence type="predicted"/>
<dbReference type="Gene3D" id="3.90.1140.10">
    <property type="entry name" value="Cyclic phosphodiesterase"/>
    <property type="match status" value="1"/>
</dbReference>
<feature type="region of interest" description="Disordered" evidence="1">
    <location>
        <begin position="137"/>
        <end position="165"/>
    </location>
</feature>
<dbReference type="GO" id="GO:0006355">
    <property type="term" value="P:regulation of DNA-templated transcription"/>
    <property type="evidence" value="ECO:0007669"/>
    <property type="project" value="TreeGrafter"/>
</dbReference>
<reference evidence="3 4" key="1">
    <citation type="submission" date="2019-10" db="EMBL/GenBank/DDBJ databases">
        <authorList>
            <person name="Palmer J.M."/>
        </authorList>
    </citation>
    <scope>NUCLEOTIDE SEQUENCE [LARGE SCALE GENOMIC DNA]</scope>
    <source>
        <strain evidence="3 4">TWF696</strain>
    </source>
</reference>
<name>A0AAV9UBH1_9PEZI</name>